<dbReference type="Pfam" id="PF04203">
    <property type="entry name" value="Sortase"/>
    <property type="match status" value="1"/>
</dbReference>
<dbReference type="NCBIfam" id="TIGR01076">
    <property type="entry name" value="sortase_fam"/>
    <property type="match status" value="1"/>
</dbReference>
<protein>
    <submittedName>
        <fullName evidence="3">Class E sortase</fullName>
    </submittedName>
</protein>
<dbReference type="RefSeq" id="WP_166233829.1">
    <property type="nucleotide sequence ID" value="NZ_CP049865.1"/>
</dbReference>
<accession>A0A6G7Y7V2</accession>
<organism evidence="3 4">
    <name type="scientific">Propioniciclava coleopterorum</name>
    <dbReference type="NCBI Taxonomy" id="2714937"/>
    <lineage>
        <taxon>Bacteria</taxon>
        <taxon>Bacillati</taxon>
        <taxon>Actinomycetota</taxon>
        <taxon>Actinomycetes</taxon>
        <taxon>Propionibacteriales</taxon>
        <taxon>Propionibacteriaceae</taxon>
        <taxon>Propioniciclava</taxon>
    </lineage>
</organism>
<dbReference type="InterPro" id="IPR042003">
    <property type="entry name" value="Sortase_E"/>
</dbReference>
<dbReference type="Proteomes" id="UP000501058">
    <property type="component" value="Chromosome"/>
</dbReference>
<proteinExistence type="predicted"/>
<dbReference type="CDD" id="cd05830">
    <property type="entry name" value="Sortase_E"/>
    <property type="match status" value="1"/>
</dbReference>
<dbReference type="SUPFAM" id="SSF63817">
    <property type="entry name" value="Sortase"/>
    <property type="match status" value="1"/>
</dbReference>
<evidence type="ECO:0000313" key="3">
    <source>
        <dbReference type="EMBL" id="QIK72756.1"/>
    </source>
</evidence>
<dbReference type="AlphaFoldDB" id="A0A6G7Y7V2"/>
<sequence length="228" mass="24787">MSSTTTPRRALLAPQGPRRRTRPALVVLGLAFLLLGGGVLGWSVYQLYFDPLVDPRVAQAEVSDLRDEWQRQPVDGKPIPGEAMALLRIPGFGESFEQPVLAGTTQATLKKGLGWFDNTAEAGQVGNFAVAGHRGSKGPFAPIMTLNKGDKVVVETRTAIYTYELTNNPRDITVKSSEIWVLDPVPGEPAAIPTEPLLTLVTCEDLFHSPDRTISFGRLVDTQAKKQP</sequence>
<evidence type="ECO:0000313" key="4">
    <source>
        <dbReference type="Proteomes" id="UP000501058"/>
    </source>
</evidence>
<keyword evidence="4" id="KW-1185">Reference proteome</keyword>
<gene>
    <name evidence="3" type="ORF">G7070_11310</name>
</gene>
<dbReference type="GO" id="GO:0016787">
    <property type="term" value="F:hydrolase activity"/>
    <property type="evidence" value="ECO:0007669"/>
    <property type="project" value="UniProtKB-KW"/>
</dbReference>
<dbReference type="Gene3D" id="2.40.260.10">
    <property type="entry name" value="Sortase"/>
    <property type="match status" value="1"/>
</dbReference>
<dbReference type="NCBIfam" id="NF033747">
    <property type="entry name" value="class_E_sortase"/>
    <property type="match status" value="1"/>
</dbReference>
<dbReference type="InterPro" id="IPR005754">
    <property type="entry name" value="Sortase"/>
</dbReference>
<evidence type="ECO:0000256" key="2">
    <source>
        <dbReference type="PIRSR" id="PIRSR605754-1"/>
    </source>
</evidence>
<dbReference type="InterPro" id="IPR053465">
    <property type="entry name" value="Sortase_Class_E"/>
</dbReference>
<name>A0A6G7Y7V2_9ACTN</name>
<dbReference type="KEGG" id="prv:G7070_11310"/>
<feature type="active site" description="Acyl-thioester intermediate" evidence="2">
    <location>
        <position position="203"/>
    </location>
</feature>
<keyword evidence="1" id="KW-0378">Hydrolase</keyword>
<reference evidence="3 4" key="1">
    <citation type="submission" date="2020-03" db="EMBL/GenBank/DDBJ databases">
        <title>Propioniciclava sp. nov., isolated from Hydrophilus acuminatus.</title>
        <authorList>
            <person name="Hyun D.-W."/>
            <person name="Bae J.-W."/>
        </authorList>
    </citation>
    <scope>NUCLEOTIDE SEQUENCE [LARGE SCALE GENOMIC DNA]</scope>
    <source>
        <strain evidence="3 4">HDW11</strain>
    </source>
</reference>
<evidence type="ECO:0000256" key="1">
    <source>
        <dbReference type="ARBA" id="ARBA00022801"/>
    </source>
</evidence>
<dbReference type="EMBL" id="CP049865">
    <property type="protein sequence ID" value="QIK72756.1"/>
    <property type="molecule type" value="Genomic_DNA"/>
</dbReference>
<feature type="active site" description="Proton donor/acceptor" evidence="2">
    <location>
        <position position="133"/>
    </location>
</feature>
<dbReference type="InterPro" id="IPR023365">
    <property type="entry name" value="Sortase_dom-sf"/>
</dbReference>